<dbReference type="RefSeq" id="WP_147123370.1">
    <property type="nucleotide sequence ID" value="NZ_VOPY01000003.1"/>
</dbReference>
<sequence length="111" mass="11926">MSAPVHVAIPHKLGKDEARRRLKSRVGELPGHIPGGMATVSSDWAGEDVMQLNVAAMGQDVKARIVVLDNALDVTIDLPPMLGFFGDIIRKAVAAKGSQLLLDDNSERKDD</sequence>
<accession>A0A5C6U6R0</accession>
<dbReference type="InterPro" id="IPR013433">
    <property type="entry name" value="PHA_gran_rgn"/>
</dbReference>
<dbReference type="AlphaFoldDB" id="A0A5C6U6R0"/>
<dbReference type="OrthoDB" id="8853368at2"/>
<keyword evidence="2" id="KW-1185">Reference proteome</keyword>
<comment type="caution">
    <text evidence="1">The sequence shown here is derived from an EMBL/GenBank/DDBJ whole genome shotgun (WGS) entry which is preliminary data.</text>
</comment>
<gene>
    <name evidence="1" type="ORF">FSZ31_10645</name>
</gene>
<proteinExistence type="predicted"/>
<dbReference type="Proteomes" id="UP000321129">
    <property type="component" value="Unassembled WGS sequence"/>
</dbReference>
<protein>
    <recommendedName>
        <fullName evidence="3">Polyhydroxyalkanoic acid synthase</fullName>
    </recommendedName>
</protein>
<dbReference type="EMBL" id="VOPY01000003">
    <property type="protein sequence ID" value="TXC68150.1"/>
    <property type="molecule type" value="Genomic_DNA"/>
</dbReference>
<reference evidence="1 2" key="1">
    <citation type="submission" date="2019-08" db="EMBL/GenBank/DDBJ databases">
        <title>Sphingorhabdus soil sp. nov., isolated from arctic soil.</title>
        <authorList>
            <person name="Liu Y."/>
        </authorList>
    </citation>
    <scope>NUCLEOTIDE SEQUENCE [LARGE SCALE GENOMIC DNA]</scope>
    <source>
        <strain evidence="1 2">D-2Q-5-6</strain>
    </source>
</reference>
<evidence type="ECO:0000313" key="1">
    <source>
        <dbReference type="EMBL" id="TXC68150.1"/>
    </source>
</evidence>
<evidence type="ECO:0008006" key="3">
    <source>
        <dbReference type="Google" id="ProtNLM"/>
    </source>
</evidence>
<dbReference type="Pfam" id="PF09650">
    <property type="entry name" value="PHA_gran_rgn"/>
    <property type="match status" value="1"/>
</dbReference>
<organism evidence="1 2">
    <name type="scientific">Flavisphingopyxis soli</name>
    <dbReference type="NCBI Taxonomy" id="2601267"/>
    <lineage>
        <taxon>Bacteria</taxon>
        <taxon>Pseudomonadati</taxon>
        <taxon>Pseudomonadota</taxon>
        <taxon>Alphaproteobacteria</taxon>
        <taxon>Sphingomonadales</taxon>
        <taxon>Sphingopyxidaceae</taxon>
        <taxon>Flavisphingopyxis</taxon>
    </lineage>
</organism>
<name>A0A5C6U6R0_9SPHN</name>
<evidence type="ECO:0000313" key="2">
    <source>
        <dbReference type="Proteomes" id="UP000321129"/>
    </source>
</evidence>